<dbReference type="EMBL" id="JACVVK020000082">
    <property type="protein sequence ID" value="KAK7494525.1"/>
    <property type="molecule type" value="Genomic_DNA"/>
</dbReference>
<accession>A0ABD0L528</accession>
<feature type="region of interest" description="Disordered" evidence="1">
    <location>
        <begin position="1"/>
        <end position="41"/>
    </location>
</feature>
<dbReference type="Proteomes" id="UP001519460">
    <property type="component" value="Unassembled WGS sequence"/>
</dbReference>
<evidence type="ECO:0000256" key="1">
    <source>
        <dbReference type="SAM" id="MobiDB-lite"/>
    </source>
</evidence>
<reference evidence="2 3" key="1">
    <citation type="journal article" date="2023" name="Sci. Data">
        <title>Genome assembly of the Korean intertidal mud-creeper Batillaria attramentaria.</title>
        <authorList>
            <person name="Patra A.K."/>
            <person name="Ho P.T."/>
            <person name="Jun S."/>
            <person name="Lee S.J."/>
            <person name="Kim Y."/>
            <person name="Won Y.J."/>
        </authorList>
    </citation>
    <scope>NUCLEOTIDE SEQUENCE [LARGE SCALE GENOMIC DNA]</scope>
    <source>
        <strain evidence="2">Wonlab-2016</strain>
    </source>
</reference>
<organism evidence="2 3">
    <name type="scientific">Batillaria attramentaria</name>
    <dbReference type="NCBI Taxonomy" id="370345"/>
    <lineage>
        <taxon>Eukaryota</taxon>
        <taxon>Metazoa</taxon>
        <taxon>Spiralia</taxon>
        <taxon>Lophotrochozoa</taxon>
        <taxon>Mollusca</taxon>
        <taxon>Gastropoda</taxon>
        <taxon>Caenogastropoda</taxon>
        <taxon>Sorbeoconcha</taxon>
        <taxon>Cerithioidea</taxon>
        <taxon>Batillariidae</taxon>
        <taxon>Batillaria</taxon>
    </lineage>
</organism>
<keyword evidence="3" id="KW-1185">Reference proteome</keyword>
<name>A0ABD0L528_9CAEN</name>
<gene>
    <name evidence="2" type="ORF">BaRGS_00014178</name>
</gene>
<sequence length="258" mass="28327">MTVKGEDCKKQMLEDTSDTTSAPDGQPDILDEEEADNSVDSSCFSGTLQRTFDPEQTAVHGMDGHAENCSGSACSKSQLRRKARMSLWNTEDKLAISQPLLDVDKKMEPPDLSIDALEEDLAPPPIKTSRVHQKPVRGLQQPSVAFFDRTYFQRFQLCCLPAYVGEGSLFVMDCSRMTPNCPKMLAHLQKQQEKLQHKKKTVICSTVLRGDLPSSSPASTCSSDMSDGRTHLIPSPTESSCTNFQFCAVDDGGHATSC</sequence>
<feature type="compositionally biased region" description="Basic and acidic residues" evidence="1">
    <location>
        <begin position="1"/>
        <end position="13"/>
    </location>
</feature>
<evidence type="ECO:0000313" key="3">
    <source>
        <dbReference type="Proteomes" id="UP001519460"/>
    </source>
</evidence>
<comment type="caution">
    <text evidence="2">The sequence shown here is derived from an EMBL/GenBank/DDBJ whole genome shotgun (WGS) entry which is preliminary data.</text>
</comment>
<dbReference type="AlphaFoldDB" id="A0ABD0L528"/>
<evidence type="ECO:0000313" key="2">
    <source>
        <dbReference type="EMBL" id="KAK7494525.1"/>
    </source>
</evidence>
<protein>
    <submittedName>
        <fullName evidence="2">Uncharacterized protein</fullName>
    </submittedName>
</protein>
<proteinExistence type="predicted"/>